<reference evidence="3 4" key="1">
    <citation type="submission" date="2018-04" db="EMBL/GenBank/DDBJ databases">
        <authorList>
            <person name="Zhang X."/>
            <person name="Yuan J."/>
            <person name="Li F."/>
            <person name="Xiang J."/>
        </authorList>
    </citation>
    <scope>NUCLEOTIDE SEQUENCE [LARGE SCALE GENOMIC DNA]</scope>
    <source>
        <tissue evidence="3">Muscle</tissue>
    </source>
</reference>
<feature type="transmembrane region" description="Helical" evidence="2">
    <location>
        <begin position="244"/>
        <end position="266"/>
    </location>
</feature>
<keyword evidence="2" id="KW-0812">Transmembrane</keyword>
<sequence length="449" mass="48651">MIVLRSLSINPPRPTHQGRAPLATSRPEDYGKMSFDEWKICAWEPGDSADVLFTPPPPQNATQPEAVYDDFKKNNTTGGRDTLQKAAFFWPSRGTPEVKMRKLILLLMMVVFVTTIITVESARPDKGRACRRAGGKCFRSNRAARICKEYADDANDCGESKECCLVKALQRTARCTGECDVGTCTPKQRCPEEMRRGGCGKKCVCCTKALSPPSLFSFSGPCFLSSPSSLISSSSSSLNPCTSLPLLIASALASLSSPSPVLVFFLSSSSSLNPCTSLPLLIASALASFSLLLLLRSLFLSSSSSLNPCTSLPLLRLLSSPSLSSFSGPCFSFFLLLLLVFASSPYRGSFASFSLSFFSVFFFFKSLYFASSPSFAVVSVSPPTSPSFFLGVLLFLLLLLSSNSFLSLLFYLLLLFSSSPPILPSFTSFPLLHTLPSFSPFPSSTFRFG</sequence>
<protein>
    <submittedName>
        <fullName evidence="3">Uncharacterized protein</fullName>
    </submittedName>
</protein>
<comment type="caution">
    <text evidence="3">The sequence shown here is derived from an EMBL/GenBank/DDBJ whole genome shotgun (WGS) entry which is preliminary data.</text>
</comment>
<dbReference type="Proteomes" id="UP000283509">
    <property type="component" value="Unassembled WGS sequence"/>
</dbReference>
<feature type="transmembrane region" description="Helical" evidence="2">
    <location>
        <begin position="349"/>
        <end position="368"/>
    </location>
</feature>
<feature type="transmembrane region" description="Helical" evidence="2">
    <location>
        <begin position="322"/>
        <end position="342"/>
    </location>
</feature>
<evidence type="ECO:0000256" key="2">
    <source>
        <dbReference type="SAM" id="Phobius"/>
    </source>
</evidence>
<accession>A0A423SSV7</accession>
<dbReference type="OrthoDB" id="6395523at2759"/>
<keyword evidence="2" id="KW-0472">Membrane</keyword>
<evidence type="ECO:0000313" key="3">
    <source>
        <dbReference type="EMBL" id="ROT67282.1"/>
    </source>
</evidence>
<keyword evidence="2" id="KW-1133">Transmembrane helix</keyword>
<evidence type="ECO:0000256" key="1">
    <source>
        <dbReference type="SAM" id="MobiDB-lite"/>
    </source>
</evidence>
<reference evidence="3 4" key="2">
    <citation type="submission" date="2019-01" db="EMBL/GenBank/DDBJ databases">
        <title>The decoding of complex shrimp genome reveals the adaptation for benthos swimmer, frequently molting mechanism and breeding impact on genome.</title>
        <authorList>
            <person name="Sun Y."/>
            <person name="Gao Y."/>
            <person name="Yu Y."/>
        </authorList>
    </citation>
    <scope>NUCLEOTIDE SEQUENCE [LARGE SCALE GENOMIC DNA]</scope>
    <source>
        <tissue evidence="3">Muscle</tissue>
    </source>
</reference>
<dbReference type="EMBL" id="QCYY01002824">
    <property type="protein sequence ID" value="ROT67282.1"/>
    <property type="molecule type" value="Genomic_DNA"/>
</dbReference>
<feature type="transmembrane region" description="Helical" evidence="2">
    <location>
        <begin position="278"/>
        <end position="302"/>
    </location>
</feature>
<gene>
    <name evidence="3" type="ORF">C7M84_014635</name>
</gene>
<keyword evidence="4" id="KW-1185">Reference proteome</keyword>
<evidence type="ECO:0000313" key="4">
    <source>
        <dbReference type="Proteomes" id="UP000283509"/>
    </source>
</evidence>
<feature type="region of interest" description="Disordered" evidence="1">
    <location>
        <begin position="1"/>
        <end position="26"/>
    </location>
</feature>
<feature type="transmembrane region" description="Helical" evidence="2">
    <location>
        <begin position="388"/>
        <end position="416"/>
    </location>
</feature>
<dbReference type="AlphaFoldDB" id="A0A423SSV7"/>
<feature type="transmembrane region" description="Helical" evidence="2">
    <location>
        <begin position="103"/>
        <end position="122"/>
    </location>
</feature>
<proteinExistence type="predicted"/>
<organism evidence="3 4">
    <name type="scientific">Penaeus vannamei</name>
    <name type="common">Whiteleg shrimp</name>
    <name type="synonym">Litopenaeus vannamei</name>
    <dbReference type="NCBI Taxonomy" id="6689"/>
    <lineage>
        <taxon>Eukaryota</taxon>
        <taxon>Metazoa</taxon>
        <taxon>Ecdysozoa</taxon>
        <taxon>Arthropoda</taxon>
        <taxon>Crustacea</taxon>
        <taxon>Multicrustacea</taxon>
        <taxon>Malacostraca</taxon>
        <taxon>Eumalacostraca</taxon>
        <taxon>Eucarida</taxon>
        <taxon>Decapoda</taxon>
        <taxon>Dendrobranchiata</taxon>
        <taxon>Penaeoidea</taxon>
        <taxon>Penaeidae</taxon>
        <taxon>Penaeus</taxon>
    </lineage>
</organism>
<name>A0A423SSV7_PENVA</name>